<keyword evidence="2" id="KW-1185">Reference proteome</keyword>
<dbReference type="VEuPathDB" id="FungiDB:AeMF1_017571"/>
<dbReference type="Proteomes" id="UP000481153">
    <property type="component" value="Unassembled WGS sequence"/>
</dbReference>
<name>A0A6G0XFE0_9STRA</name>
<comment type="caution">
    <text evidence="1">The sequence shown here is derived from an EMBL/GenBank/DDBJ whole genome shotgun (WGS) entry which is preliminary data.</text>
</comment>
<dbReference type="EMBL" id="VJMJ01000070">
    <property type="protein sequence ID" value="KAF0738810.1"/>
    <property type="molecule type" value="Genomic_DNA"/>
</dbReference>
<reference evidence="1 2" key="1">
    <citation type="submission" date="2019-07" db="EMBL/GenBank/DDBJ databases">
        <title>Genomics analysis of Aphanomyces spp. identifies a new class of oomycete effector associated with host adaptation.</title>
        <authorList>
            <person name="Gaulin E."/>
        </authorList>
    </citation>
    <scope>NUCLEOTIDE SEQUENCE [LARGE SCALE GENOMIC DNA]</scope>
    <source>
        <strain evidence="1 2">ATCC 201684</strain>
    </source>
</reference>
<proteinExistence type="predicted"/>
<protein>
    <submittedName>
        <fullName evidence="1">Uncharacterized protein</fullName>
    </submittedName>
</protein>
<evidence type="ECO:0000313" key="2">
    <source>
        <dbReference type="Proteomes" id="UP000481153"/>
    </source>
</evidence>
<organism evidence="1 2">
    <name type="scientific">Aphanomyces euteiches</name>
    <dbReference type="NCBI Taxonomy" id="100861"/>
    <lineage>
        <taxon>Eukaryota</taxon>
        <taxon>Sar</taxon>
        <taxon>Stramenopiles</taxon>
        <taxon>Oomycota</taxon>
        <taxon>Saprolegniomycetes</taxon>
        <taxon>Saprolegniales</taxon>
        <taxon>Verrucalvaceae</taxon>
        <taxon>Aphanomyces</taxon>
    </lineage>
</organism>
<sequence>MDEERRDEQRQQAKNEEVLKLPKVCTVKNMAAVADRLQTIKSQLLQRQIEHDQRTAPIKTQAPKTLEQLMESKLLQMQKEQERNVHLNAKREIPRELPGLPSAEFNELVSRTNAFEQFVNRQHNSQQAEQRILDEVYAADKISEQLKDQMIDLTTRGPNLCFDDRAALWQAIVATRNRSVQLRQDAETSLRTLEHTKLDNPYAPYSYLAVPETGSVATATLTCDVWLLGRRGIIESAEHNTDTVIYYGAYFQSDVSSRSKPLDGLRWLPCSDLAIEPAPIVQYKPATVESWSVSGAGLADVNGVYVLSGQFDGANKYTSVLGIELFRKRFSLDTQRFGDAGDMSVADEASNGQPIPTNFRENYNEQDFRVMQQIGSWLATQELKGQTRAETIKQSHRNNEQLTLHNTKNITIQSNCRVEAPVVPSRPQAVSRLCRAWVLMQCHRAVCSLRHYYISQDERHTMQSWQLGIEANLDLQILRAITVREELINRASSIATKAMSKYMANMQIETAKQVQKLVSILNGLRLATVHVIESIKAWRDHVQRKGHVSELQVSEEDETKFGWTVSITVTTGRMLYKGSNAFLSKIKRYCRDVDVSGQEESQVRYLGYFQTKVEAETAYDNAVVAEAKRMHTTVDSMPKKRYVFLSCGLHFAIESEEVTSHRQKQSACIECRSKALSKSEAWNPTYLWHGINYLLKIGSDLDFLVRVTPLQQHVGMSFPLIGNPFLVSKESVQDPDRFLTLSVPEISDEEFSILPNTEVMIHDNTLVTWTHPETQATYIANSNHIINTDASVLTSKRFEILDMSRLNRAKEVYLNEVQRTNIGENNASLVSPRLDKPGNAATQVESERQVQALYWDRCAALRINHKRPPLAFRQPNVWCRLDAGEWAGCRVRGRNLRQLLFHQQLHKSGVKTHSNRRELIQKIRAYMHLKWEDVRREEIEDCLTEAEVLRGDVVKLEAGYLRKFLAKFDTINDAVGLVQRWWRRVVGKWKFRARSAAMRALVRMRFEFQREVSQLAEAFVSNFIIKAQQTASNKIEKPSYSTILKLDGEHVVISWHSLLHAITSETTGKPCVQCRRQAYNSLVYMHDFKFCKRPRICFCGCQSQEESILVRAYNPMTASIYRLKIGNERLRQLLRPRADGFLTKAIKLQTLPFDDILHYNPRHMSGRRRIVWEPIREAQITEMVAIGAEKQALFQEKVARSYMQKLSAWQALQTNNLQVKKQAWLAFQKAKAQSHRAENAFLISQRQANEAVAFSTRASKTLSDEQPWDPLENANNWRLLVSNRSAELDAKEKEVQMEISRRLWFDAEMNEAASRAQTEQAKMRYETVSTAAKKARRHANEFRAMANAARLMLETSMHILSQLLALRFTSTCPTHRNLILFDTSQDYFLFKTLKLHASEARKKFNYNTLLVRCKRVRTEPILGTRQRDQLWTIAIKVVADSADRDVGLLVTTYRPDDSVKHEIWIEARFVRLLMTKLRFRDPHAAIIRHHSSMGALRLIHGNASCKKYLENKEKAFAVMDLVKLNAFSGAITVGRVDFFRSRESLETKLFASHWWRDSLHGRKRGRGEEVYRQSTNVDGTLCHIVIYENWGDLCIQAYSPRTRCCFDCFVSLREIIIALKATPMKLQHWLLCVRTNRYSDIAFQPIVQHLAFLDTQLIFQAEKKPGRIVYRGVASAKNRFFLISIREDQWEHLTVSVSGLHPQDQIHGSINIDPSGRRALFPNQFHSKCHELLASMVTIEPKHGVISTTKGHVLTKTLRNFNTWIETSKKWRNPLAKIELDDIQNWSCHVDSLSLREDFLSQWSPVLRRNITFEEKVGSVLLERDVVFETMDGKCMHTKLELCSKKGGGYLHLRLELFHEWEVRSQEMRRSQMEEEEKYTRQMLCLERQLNLKTKLMIWQKLVHSVQLHFCSMKFVCSSIQSHYFKKSIQLLANQLIMTMEVIEVVSSNDVLEHRLTIGQVIAWIKTFPLAPKSVILEPITKLHKVPVEKVLANMTKVAMFSRPIQVELFIMTTDDVNIWQFEVYGKALGLVVTCHADMSDFTRAFNTCIPPITTEDARSQAFLWLCGGNNDHSSKHEQLWSMCTQALNLPTRHLVFQSMTSLLPYFDPPSQLFVCGGLLPSVKPSGMVRQGSLVICLEAIQDGITRAISEVMSLSREQVNEFHNELESSKEHVLMPLNPFVHLSDTSDTLHRHDIPRKSWHLLIPADPSLPIEEIYVQEPYDATLIGDLLKSAAVTHVSAFHGTLVVASLENSSRDSMTQRNTRASGLTYPSFINGTALYIGNSVQLVDRLLKLETSKCMPSKPTRKLKGRSWRLYANERMRAARDNKPNHSHLPLTKEETIPTKSFSKSWHPSDQVNTLFVKHISRKELEYILGIETLSALPELAIKRFQNSLELPALKWDSFDTSAILSTSACIPVLNAEPVLMNIVICVNAIKTPTAIIVNAKDPKEQFGSLSHKLTIGWNPVHQKPLHGNEWAQFAIDTVPNLVWMFINGQMTLTTRECTQCPLVHTIFDKVRAPTLNNIYYMARQQNLFPADVESKEIGRARLKKHLVSSVQERMQSRYRSTQLSSGKSALEWQDMSTEDAASSENRGILTLPLKQLDKLQKAFREGMKFVNDGTNPSDQRKAVLAALGSSGLAIQGESAPTRRLEFRSFAEWWRRADIEQRRKEVPQPSIRTQPIN</sequence>
<evidence type="ECO:0000313" key="1">
    <source>
        <dbReference type="EMBL" id="KAF0738810.1"/>
    </source>
</evidence>
<accession>A0A6G0XFE0</accession>
<gene>
    <name evidence="1" type="ORF">Ae201684_005421</name>
</gene>